<sequence length="238" mass="26735">MFLGDVPNEPIEVRLKVDGRAGTQVEEDLYQHINSPDTEILENTISLGQMEITKVSHGCVVLQLRPLTDKAVQNLLNAKENNSLLEMVLGIVKKVNSAHMLKSSESLTIKLQVYSVKSADAMRDCQMSKAAKIIERVKAYKHEIVTQLEPMALAAVLSKSKSFLERIKDTIDDADSCYKRVERILLLVENGNNDIVEEFVTALNDLGYSEIVKLICPSDLHNKAGKYFQNRFIVCTKR</sequence>
<keyword evidence="2" id="KW-1185">Reference proteome</keyword>
<dbReference type="Gene3D" id="1.10.533.10">
    <property type="entry name" value="Death Domain, Fas"/>
    <property type="match status" value="1"/>
</dbReference>
<dbReference type="Proteomes" id="UP000005408">
    <property type="component" value="Unassembled WGS sequence"/>
</dbReference>
<dbReference type="SUPFAM" id="SSF47986">
    <property type="entry name" value="DEATH domain"/>
    <property type="match status" value="1"/>
</dbReference>
<accession>A0A8W8M690</accession>
<name>A0A8W8M690_MAGGI</name>
<evidence type="ECO:0000313" key="1">
    <source>
        <dbReference type="EnsemblMetazoa" id="G30773.1:cds"/>
    </source>
</evidence>
<reference evidence="1" key="1">
    <citation type="submission" date="2022-08" db="UniProtKB">
        <authorList>
            <consortium name="EnsemblMetazoa"/>
        </authorList>
    </citation>
    <scope>IDENTIFICATION</scope>
    <source>
        <strain evidence="1">05x7-T-G4-1.051#20</strain>
    </source>
</reference>
<protein>
    <submittedName>
        <fullName evidence="1">Uncharacterized protein</fullName>
    </submittedName>
</protein>
<evidence type="ECO:0000313" key="2">
    <source>
        <dbReference type="Proteomes" id="UP000005408"/>
    </source>
</evidence>
<proteinExistence type="predicted"/>
<dbReference type="AlphaFoldDB" id="A0A8W8M690"/>
<dbReference type="InterPro" id="IPR011029">
    <property type="entry name" value="DEATH-like_dom_sf"/>
</dbReference>
<organism evidence="1 2">
    <name type="scientific">Magallana gigas</name>
    <name type="common">Pacific oyster</name>
    <name type="synonym">Crassostrea gigas</name>
    <dbReference type="NCBI Taxonomy" id="29159"/>
    <lineage>
        <taxon>Eukaryota</taxon>
        <taxon>Metazoa</taxon>
        <taxon>Spiralia</taxon>
        <taxon>Lophotrochozoa</taxon>
        <taxon>Mollusca</taxon>
        <taxon>Bivalvia</taxon>
        <taxon>Autobranchia</taxon>
        <taxon>Pteriomorphia</taxon>
        <taxon>Ostreida</taxon>
        <taxon>Ostreoidea</taxon>
        <taxon>Ostreidae</taxon>
        <taxon>Magallana</taxon>
    </lineage>
</organism>
<dbReference type="EnsemblMetazoa" id="G30773.1">
    <property type="protein sequence ID" value="G30773.1:cds"/>
    <property type="gene ID" value="G30773"/>
</dbReference>